<dbReference type="GO" id="GO:0006914">
    <property type="term" value="P:autophagy"/>
    <property type="evidence" value="ECO:0007669"/>
    <property type="project" value="InterPro"/>
</dbReference>
<feature type="domain" description="BCAS3 WD40" evidence="3">
    <location>
        <begin position="759"/>
        <end position="822"/>
    </location>
</feature>
<feature type="compositionally biased region" description="Low complexity" evidence="1">
    <location>
        <begin position="890"/>
        <end position="914"/>
    </location>
</feature>
<accession>A0A4S4LCT9</accession>
<gene>
    <name evidence="4" type="ORF">EW146_g8694</name>
</gene>
<keyword evidence="2" id="KW-0812">Transmembrane</keyword>
<keyword evidence="5" id="KW-1185">Reference proteome</keyword>
<feature type="region of interest" description="Disordered" evidence="1">
    <location>
        <begin position="210"/>
        <end position="280"/>
    </location>
</feature>
<dbReference type="Proteomes" id="UP000310158">
    <property type="component" value="Unassembled WGS sequence"/>
</dbReference>
<dbReference type="OrthoDB" id="25778at2759"/>
<reference evidence="4 5" key="1">
    <citation type="submission" date="2019-02" db="EMBL/GenBank/DDBJ databases">
        <title>Genome sequencing of the rare red list fungi Bondarzewia mesenterica.</title>
        <authorList>
            <person name="Buettner E."/>
            <person name="Kellner H."/>
        </authorList>
    </citation>
    <scope>NUCLEOTIDE SEQUENCE [LARGE SCALE GENOMIC DNA]</scope>
    <source>
        <strain evidence="4 5">DSM 108281</strain>
    </source>
</reference>
<dbReference type="EMBL" id="SGPL01000632">
    <property type="protein sequence ID" value="THH09407.1"/>
    <property type="molecule type" value="Genomic_DNA"/>
</dbReference>
<name>A0A4S4LCT9_9AGAM</name>
<dbReference type="GO" id="GO:0042594">
    <property type="term" value="P:response to starvation"/>
    <property type="evidence" value="ECO:0007669"/>
    <property type="project" value="TreeGrafter"/>
</dbReference>
<dbReference type="PANTHER" id="PTHR13268">
    <property type="entry name" value="BREAST CARCINOMA AMPLIFIED SEQUENCE 3"/>
    <property type="match status" value="1"/>
</dbReference>
<feature type="compositionally biased region" description="Low complexity" evidence="1">
    <location>
        <begin position="500"/>
        <end position="515"/>
    </location>
</feature>
<evidence type="ECO:0000256" key="2">
    <source>
        <dbReference type="SAM" id="Phobius"/>
    </source>
</evidence>
<protein>
    <recommendedName>
        <fullName evidence="3">BCAS3 WD40 domain-containing protein</fullName>
    </recommendedName>
</protein>
<dbReference type="InterPro" id="IPR048382">
    <property type="entry name" value="BCAS3_WD40"/>
</dbReference>
<feature type="region of interest" description="Disordered" evidence="1">
    <location>
        <begin position="80"/>
        <end position="131"/>
    </location>
</feature>
<feature type="compositionally biased region" description="Low complexity" evidence="1">
    <location>
        <begin position="81"/>
        <end position="97"/>
    </location>
</feature>
<dbReference type="InterPro" id="IPR015943">
    <property type="entry name" value="WD40/YVTN_repeat-like_dom_sf"/>
</dbReference>
<dbReference type="PANTHER" id="PTHR13268:SF0">
    <property type="entry name" value="BCAS3 MICROTUBULE ASSOCIATED CELL MIGRATION FACTOR"/>
    <property type="match status" value="1"/>
</dbReference>
<feature type="transmembrane region" description="Helical" evidence="2">
    <location>
        <begin position="28"/>
        <end position="49"/>
    </location>
</feature>
<keyword evidence="2" id="KW-1133">Transmembrane helix</keyword>
<sequence length="1058" mass="115767">MQRAVTLRDNRSKASHDETYRSRNVIKLSLHILFYSLTFNLDIYLVFLLQDLQRLIYSSIVHPHSVLELYLGSLSPSLMPSRSNHNASRNHNAKSSSPHSLLSQFDDTVPQTPPMPPLVDLDSGPPDSEPELEIERVGQLGTEQALGFYVPVEDSQQTNIMPPPSPAVPESDALEESGHVRVPILARQSTRLENISRTMRNYVPSSISIPIPSAAPSPPRVSRPVSFGSFMSPSGQTDRRRGSAGTEHRQPWSADQSTGDGDIFSLDEQGGDEHIGGGRARVRYPGVNDADEIRWSKWDSLPADDRSKARRLLLLGYQSGFQIWDCTSLESIVDLLNLPRTDWGRILSASILPSPPSAQLDQFADSRPLLGIIAKHHRHDPELIIYSLSCHDVIKRRSFPGLVSFSSNANFIIISTSNPTALRILSICTLNTLYIIPSSSLSTFTFRAPLINSNNNTMDTTVLLPDSLDPDQAWTDQPQTAFALSHRLLAYASPPPRPDSPTSTPSSTQPRARTPARGDSASGFAQADIGNMALRVGGNVLSGLWSLGEVAYSAARTRVSGDRQVQHPVSPTSGPTSGITGMFFSRSAPTASHSRERRYSQASSGGVSDTGAGRPVIDLNDEPQSVPSCNVPHSAPLISPSDKAKGFFVTILDLSQLLPSPSSATPAQPSVIAEFMVSKRHSVSLLRFSSDGGSLMVVPEDGQTIKVFQVRPVPKLLRALGQDSGGDEVIHSSSILVSVEVCQTLGCSDPGPSLKDGGAPWHMYDLRRGRTSAIVEDVDWASDGRWIAIGSRNRTVHIFATNPYGGKADEQSHLIGRVLNSTELVRSFFLFLFNIMEVDQILRQHPLSTTVSPIVRLRAPRASVVDQTPARLTFMFIKSDPESLPHRLFPAPIAQSSPPSPTSARSSPSRTSEPLLPTNRTRRPTNYQDVLIFDQADGTLSLRRFFVDLRLNDNNITVLGSVPGLGGTSISLPTRTSFNWMSVSSPTAPSGNTSGISKMMEKRTELIGREVDVATWNLRRGYDWPELKRRLTYDGPVAGQMLPQRTTKYGTFRFSLKL</sequence>
<feature type="region of interest" description="Disordered" evidence="1">
    <location>
        <begin position="493"/>
        <end position="523"/>
    </location>
</feature>
<dbReference type="GO" id="GO:0005737">
    <property type="term" value="C:cytoplasm"/>
    <property type="evidence" value="ECO:0007669"/>
    <property type="project" value="TreeGrafter"/>
</dbReference>
<comment type="caution">
    <text evidence="4">The sequence shown here is derived from an EMBL/GenBank/DDBJ whole genome shotgun (WGS) entry which is preliminary data.</text>
</comment>
<dbReference type="InterPro" id="IPR045142">
    <property type="entry name" value="BCAS3-like"/>
</dbReference>
<proteinExistence type="predicted"/>
<dbReference type="AlphaFoldDB" id="A0A4S4LCT9"/>
<feature type="compositionally biased region" description="Basic and acidic residues" evidence="1">
    <location>
        <begin position="237"/>
        <end position="250"/>
    </location>
</feature>
<feature type="compositionally biased region" description="Polar residues" evidence="1">
    <location>
        <begin position="567"/>
        <end position="579"/>
    </location>
</feature>
<evidence type="ECO:0000313" key="5">
    <source>
        <dbReference type="Proteomes" id="UP000310158"/>
    </source>
</evidence>
<evidence type="ECO:0000256" key="1">
    <source>
        <dbReference type="SAM" id="MobiDB-lite"/>
    </source>
</evidence>
<organism evidence="4 5">
    <name type="scientific">Bondarzewia mesenterica</name>
    <dbReference type="NCBI Taxonomy" id="1095465"/>
    <lineage>
        <taxon>Eukaryota</taxon>
        <taxon>Fungi</taxon>
        <taxon>Dikarya</taxon>
        <taxon>Basidiomycota</taxon>
        <taxon>Agaricomycotina</taxon>
        <taxon>Agaricomycetes</taxon>
        <taxon>Russulales</taxon>
        <taxon>Bondarzewiaceae</taxon>
        <taxon>Bondarzewia</taxon>
    </lineage>
</organism>
<dbReference type="Pfam" id="PF21034">
    <property type="entry name" value="BCAS3_WD40"/>
    <property type="match status" value="1"/>
</dbReference>
<evidence type="ECO:0000313" key="4">
    <source>
        <dbReference type="EMBL" id="THH09407.1"/>
    </source>
</evidence>
<feature type="region of interest" description="Disordered" evidence="1">
    <location>
        <begin position="888"/>
        <end position="922"/>
    </location>
</feature>
<feature type="region of interest" description="Disordered" evidence="1">
    <location>
        <begin position="558"/>
        <end position="623"/>
    </location>
</feature>
<keyword evidence="2" id="KW-0472">Membrane</keyword>
<evidence type="ECO:0000259" key="3">
    <source>
        <dbReference type="Pfam" id="PF21034"/>
    </source>
</evidence>
<dbReference type="Gene3D" id="2.130.10.10">
    <property type="entry name" value="YVTN repeat-like/Quinoprotein amine dehydrogenase"/>
    <property type="match status" value="1"/>
</dbReference>
<dbReference type="SUPFAM" id="SSF50960">
    <property type="entry name" value="TolB, C-terminal domain"/>
    <property type="match status" value="1"/>
</dbReference>
<feature type="compositionally biased region" description="Polar residues" evidence="1">
    <location>
        <begin position="98"/>
        <end position="110"/>
    </location>
</feature>